<feature type="non-terminal residue" evidence="1">
    <location>
        <position position="96"/>
    </location>
</feature>
<organism evidence="1 2">
    <name type="scientific">Racocetra persica</name>
    <dbReference type="NCBI Taxonomy" id="160502"/>
    <lineage>
        <taxon>Eukaryota</taxon>
        <taxon>Fungi</taxon>
        <taxon>Fungi incertae sedis</taxon>
        <taxon>Mucoromycota</taxon>
        <taxon>Glomeromycotina</taxon>
        <taxon>Glomeromycetes</taxon>
        <taxon>Diversisporales</taxon>
        <taxon>Gigasporaceae</taxon>
        <taxon>Racocetra</taxon>
    </lineage>
</organism>
<reference evidence="1" key="1">
    <citation type="submission" date="2021-06" db="EMBL/GenBank/DDBJ databases">
        <authorList>
            <person name="Kallberg Y."/>
            <person name="Tangrot J."/>
            <person name="Rosling A."/>
        </authorList>
    </citation>
    <scope>NUCLEOTIDE SEQUENCE</scope>
    <source>
        <strain evidence="1">MA461A</strain>
    </source>
</reference>
<proteinExistence type="predicted"/>
<protein>
    <submittedName>
        <fullName evidence="1">34386_t:CDS:1</fullName>
    </submittedName>
</protein>
<dbReference type="EMBL" id="CAJVQC010091579">
    <property type="protein sequence ID" value="CAG8826046.1"/>
    <property type="molecule type" value="Genomic_DNA"/>
</dbReference>
<keyword evidence="2" id="KW-1185">Reference proteome</keyword>
<dbReference type="Proteomes" id="UP000789920">
    <property type="component" value="Unassembled WGS sequence"/>
</dbReference>
<name>A0ACA9S7K6_9GLOM</name>
<evidence type="ECO:0000313" key="2">
    <source>
        <dbReference type="Proteomes" id="UP000789920"/>
    </source>
</evidence>
<gene>
    <name evidence="1" type="ORF">RPERSI_LOCUS26640</name>
</gene>
<sequence>MSSTSPKCDNSALVGTSVTLGFVSGIILPICIALIFYYRRQANKGYEQQYPARTTTQSDQTPNQSFLNRVNSNMFKNQWNQNPGAVYDTKEYKAQE</sequence>
<evidence type="ECO:0000313" key="1">
    <source>
        <dbReference type="EMBL" id="CAG8826046.1"/>
    </source>
</evidence>
<accession>A0ACA9S7K6</accession>
<comment type="caution">
    <text evidence="1">The sequence shown here is derived from an EMBL/GenBank/DDBJ whole genome shotgun (WGS) entry which is preliminary data.</text>
</comment>